<evidence type="ECO:0000313" key="2">
    <source>
        <dbReference type="Proteomes" id="UP000004994"/>
    </source>
</evidence>
<dbReference type="Proteomes" id="UP000004994">
    <property type="component" value="Chromosome 5"/>
</dbReference>
<reference evidence="1" key="1">
    <citation type="journal article" date="2012" name="Nature">
        <title>The tomato genome sequence provides insights into fleshy fruit evolution.</title>
        <authorList>
            <consortium name="Tomato Genome Consortium"/>
        </authorList>
    </citation>
    <scope>NUCLEOTIDE SEQUENCE [LARGE SCALE GENOMIC DNA]</scope>
    <source>
        <strain evidence="1">cv. Heinz 1706</strain>
    </source>
</reference>
<dbReference type="Gramene" id="Solyc05g021500.2.1">
    <property type="protein sequence ID" value="Solyc05g021500.2.1"/>
    <property type="gene ID" value="Solyc05g021500.2"/>
</dbReference>
<protein>
    <submittedName>
        <fullName evidence="1">Uncharacterized protein</fullName>
    </submittedName>
</protein>
<proteinExistence type="predicted"/>
<evidence type="ECO:0000313" key="1">
    <source>
        <dbReference type="EnsemblPlants" id="Solyc05g021500.2.1"/>
    </source>
</evidence>
<dbReference type="PaxDb" id="4081-Solyc05g021500.1.1"/>
<organism evidence="1">
    <name type="scientific">Solanum lycopersicum</name>
    <name type="common">Tomato</name>
    <name type="synonym">Lycopersicon esculentum</name>
    <dbReference type="NCBI Taxonomy" id="4081"/>
    <lineage>
        <taxon>Eukaryota</taxon>
        <taxon>Viridiplantae</taxon>
        <taxon>Streptophyta</taxon>
        <taxon>Embryophyta</taxon>
        <taxon>Tracheophyta</taxon>
        <taxon>Spermatophyta</taxon>
        <taxon>Magnoliopsida</taxon>
        <taxon>eudicotyledons</taxon>
        <taxon>Gunneridae</taxon>
        <taxon>Pentapetalae</taxon>
        <taxon>asterids</taxon>
        <taxon>lamiids</taxon>
        <taxon>Solanales</taxon>
        <taxon>Solanaceae</taxon>
        <taxon>Solanoideae</taxon>
        <taxon>Solaneae</taxon>
        <taxon>Solanum</taxon>
        <taxon>Solanum subgen. Lycopersicon</taxon>
    </lineage>
</organism>
<sequence>MPSTAFQSLHLPSFFTSYERCSIRPVHLHSDLESIAYGRICNNAVSRKAMDAGLVLSFLTGSLTFFKHVAAPTKYFSIVVSFGLLKFWATEICWELQDFNLNKFKGIEDEFIINVSLFQKWALVQYGEV</sequence>
<accession>A0A3Q7HBL0</accession>
<reference evidence="1" key="2">
    <citation type="submission" date="2019-01" db="UniProtKB">
        <authorList>
            <consortium name="EnsemblPlants"/>
        </authorList>
    </citation>
    <scope>IDENTIFICATION</scope>
    <source>
        <strain evidence="1">cv. Heinz 1706</strain>
    </source>
</reference>
<dbReference type="EnsemblPlants" id="Solyc05g021500.2.1">
    <property type="protein sequence ID" value="Solyc05g021500.2.1"/>
    <property type="gene ID" value="Solyc05g021500.2"/>
</dbReference>
<name>A0A3Q7HBL0_SOLLC</name>
<dbReference type="AlphaFoldDB" id="A0A3Q7HBL0"/>
<dbReference type="InParanoid" id="A0A3Q7HBL0"/>
<keyword evidence="2" id="KW-1185">Reference proteome</keyword>